<dbReference type="InterPro" id="IPR016187">
    <property type="entry name" value="CTDL_fold"/>
</dbReference>
<sequence length="112" mass="12736">MNARLAVANTEEEAILLSNLLQHSQTTFQEAWIGRYFDGNIWTTVDGIAVADSGYEGWADGEPNRLRRTRADNSIEFEACGSLHWNMQHNDDYCTSTHPFICEFYNSPCTNL</sequence>
<accession>A0A8S1DQJ7</accession>
<dbReference type="InterPro" id="IPR016186">
    <property type="entry name" value="C-type_lectin-like/link_sf"/>
</dbReference>
<dbReference type="CDD" id="cd00037">
    <property type="entry name" value="CLECT"/>
    <property type="match status" value="1"/>
</dbReference>
<dbReference type="AlphaFoldDB" id="A0A8S1DQJ7"/>
<name>A0A8S1DQJ7_9INSE</name>
<dbReference type="InterPro" id="IPR001304">
    <property type="entry name" value="C-type_lectin-like"/>
</dbReference>
<protein>
    <recommendedName>
        <fullName evidence="1">C-type lectin domain-containing protein</fullName>
    </recommendedName>
</protein>
<dbReference type="SUPFAM" id="SSF56436">
    <property type="entry name" value="C-type lectin-like"/>
    <property type="match status" value="1"/>
</dbReference>
<feature type="domain" description="C-type lectin" evidence="1">
    <location>
        <begin position="1"/>
        <end position="103"/>
    </location>
</feature>
<organism evidence="2 3">
    <name type="scientific">Cloeon dipterum</name>
    <dbReference type="NCBI Taxonomy" id="197152"/>
    <lineage>
        <taxon>Eukaryota</taxon>
        <taxon>Metazoa</taxon>
        <taxon>Ecdysozoa</taxon>
        <taxon>Arthropoda</taxon>
        <taxon>Hexapoda</taxon>
        <taxon>Insecta</taxon>
        <taxon>Pterygota</taxon>
        <taxon>Palaeoptera</taxon>
        <taxon>Ephemeroptera</taxon>
        <taxon>Pisciforma</taxon>
        <taxon>Baetidae</taxon>
        <taxon>Cloeon</taxon>
    </lineage>
</organism>
<comment type="caution">
    <text evidence="2">The sequence shown here is derived from an EMBL/GenBank/DDBJ whole genome shotgun (WGS) entry which is preliminary data.</text>
</comment>
<keyword evidence="3" id="KW-1185">Reference proteome</keyword>
<dbReference type="PROSITE" id="PS50041">
    <property type="entry name" value="C_TYPE_LECTIN_2"/>
    <property type="match status" value="1"/>
</dbReference>
<evidence type="ECO:0000313" key="3">
    <source>
        <dbReference type="Proteomes" id="UP000494165"/>
    </source>
</evidence>
<evidence type="ECO:0000313" key="2">
    <source>
        <dbReference type="EMBL" id="CAB3384743.1"/>
    </source>
</evidence>
<dbReference type="Pfam" id="PF00059">
    <property type="entry name" value="Lectin_C"/>
    <property type="match status" value="1"/>
</dbReference>
<dbReference type="Gene3D" id="3.10.100.10">
    <property type="entry name" value="Mannose-Binding Protein A, subunit A"/>
    <property type="match status" value="1"/>
</dbReference>
<gene>
    <name evidence="2" type="ORF">CLODIP_2_CD09677</name>
</gene>
<dbReference type="OrthoDB" id="7357196at2759"/>
<proteinExistence type="predicted"/>
<reference evidence="2 3" key="1">
    <citation type="submission" date="2020-04" db="EMBL/GenBank/DDBJ databases">
        <authorList>
            <person name="Alioto T."/>
            <person name="Alioto T."/>
            <person name="Gomez Garrido J."/>
        </authorList>
    </citation>
    <scope>NUCLEOTIDE SEQUENCE [LARGE SCALE GENOMIC DNA]</scope>
</reference>
<dbReference type="Proteomes" id="UP000494165">
    <property type="component" value="Unassembled WGS sequence"/>
</dbReference>
<dbReference type="EMBL" id="CADEPI010000370">
    <property type="protein sequence ID" value="CAB3384743.1"/>
    <property type="molecule type" value="Genomic_DNA"/>
</dbReference>
<evidence type="ECO:0000259" key="1">
    <source>
        <dbReference type="PROSITE" id="PS50041"/>
    </source>
</evidence>